<dbReference type="GO" id="GO:0016853">
    <property type="term" value="F:isomerase activity"/>
    <property type="evidence" value="ECO:0007669"/>
    <property type="project" value="UniProtKB-KW"/>
</dbReference>
<dbReference type="EMBL" id="JAAGAB010000001">
    <property type="protein sequence ID" value="NDV00017.1"/>
    <property type="molecule type" value="Genomic_DNA"/>
</dbReference>
<proteinExistence type="predicted"/>
<evidence type="ECO:0000313" key="1">
    <source>
        <dbReference type="EMBL" id="NDV00017.1"/>
    </source>
</evidence>
<keyword evidence="2" id="KW-1185">Reference proteome</keyword>
<dbReference type="Pfam" id="PF00378">
    <property type="entry name" value="ECH_1"/>
    <property type="match status" value="1"/>
</dbReference>
<name>A0A6B2JMX6_9RHOB</name>
<dbReference type="InterPro" id="IPR001753">
    <property type="entry name" value="Enoyl-CoA_hydra/iso"/>
</dbReference>
<reference evidence="1 2" key="1">
    <citation type="submission" date="2020-02" db="EMBL/GenBank/DDBJ databases">
        <title>Pseudoroseicyclus tamarix, sp. nov., isolated from offshore sediment of a Tamarix chinensis forest.</title>
        <authorList>
            <person name="Gai Y."/>
        </authorList>
    </citation>
    <scope>NUCLEOTIDE SEQUENCE [LARGE SCALE GENOMIC DNA]</scope>
    <source>
        <strain evidence="1 2">CLL3-39</strain>
    </source>
</reference>
<accession>A0A6B2JMX6</accession>
<keyword evidence="1" id="KW-0413">Isomerase</keyword>
<protein>
    <submittedName>
        <fullName evidence="1">Enoyl-CoA hydratase/isomerase family protein</fullName>
    </submittedName>
</protein>
<dbReference type="PANTHER" id="PTHR43459:SF1">
    <property type="entry name" value="EG:BACN32G11.4 PROTEIN"/>
    <property type="match status" value="1"/>
</dbReference>
<evidence type="ECO:0000313" key="2">
    <source>
        <dbReference type="Proteomes" id="UP000474757"/>
    </source>
</evidence>
<dbReference type="CDD" id="cd06558">
    <property type="entry name" value="crotonase-like"/>
    <property type="match status" value="1"/>
</dbReference>
<dbReference type="AlphaFoldDB" id="A0A6B2JMX6"/>
<dbReference type="InterPro" id="IPR029045">
    <property type="entry name" value="ClpP/crotonase-like_dom_sf"/>
</dbReference>
<organism evidence="1 2">
    <name type="scientific">Pseudoroseicyclus tamaricis</name>
    <dbReference type="NCBI Taxonomy" id="2705421"/>
    <lineage>
        <taxon>Bacteria</taxon>
        <taxon>Pseudomonadati</taxon>
        <taxon>Pseudomonadota</taxon>
        <taxon>Alphaproteobacteria</taxon>
        <taxon>Rhodobacterales</taxon>
        <taxon>Paracoccaceae</taxon>
        <taxon>Pseudoroseicyclus</taxon>
    </lineage>
</organism>
<sequence length="257" mass="26749">MRSEQVQLDPAEDGVLRLTLCAPRANALTPELLDAIRAALDSVDRAGPSTLIVAGGRNFCSGGDVARFLDAADRGMAKDYARQVVPALQEVVLRLFGLSATVAVAARGAITGGGAGLLFAADCAVLAPDAFVQPFYARMGFAPDGGWTALLPDRIGRAHAGAWIATDRRQDAEALKGLGICDAVDADPEAAALRLLDGTSAGTRIAAKRLLRDETTLKAVAAALDAETAAFLDRIDTPDVARRMADFVGVSRDAAHV</sequence>
<dbReference type="Proteomes" id="UP000474757">
    <property type="component" value="Unassembled WGS sequence"/>
</dbReference>
<dbReference type="PANTHER" id="PTHR43459">
    <property type="entry name" value="ENOYL-COA HYDRATASE"/>
    <property type="match status" value="1"/>
</dbReference>
<dbReference type="RefSeq" id="WP_163889964.1">
    <property type="nucleotide sequence ID" value="NZ_JAAFYS010000001.1"/>
</dbReference>
<dbReference type="Gene3D" id="3.90.226.10">
    <property type="entry name" value="2-enoyl-CoA Hydratase, Chain A, domain 1"/>
    <property type="match status" value="1"/>
</dbReference>
<gene>
    <name evidence="1" type="ORF">GZA08_03430</name>
</gene>
<comment type="caution">
    <text evidence="1">The sequence shown here is derived from an EMBL/GenBank/DDBJ whole genome shotgun (WGS) entry which is preliminary data.</text>
</comment>
<dbReference type="SUPFAM" id="SSF52096">
    <property type="entry name" value="ClpP/crotonase"/>
    <property type="match status" value="1"/>
</dbReference>